<evidence type="ECO:0000313" key="1">
    <source>
        <dbReference type="EMBL" id="AIM52011.1"/>
    </source>
</evidence>
<organism evidence="1">
    <name type="scientific">Gloeochaete wittrockiana</name>
    <dbReference type="NCBI Taxonomy" id="38269"/>
    <lineage>
        <taxon>Eukaryota</taxon>
        <taxon>Glaucocystophyceae</taxon>
        <taxon>Gloeochaetales</taxon>
        <taxon>Gloeochaetaceae</taxon>
        <taxon>Gloeochaete</taxon>
    </lineage>
</organism>
<protein>
    <submittedName>
        <fullName evidence="1">Uncharacterized protein</fullName>
    </submittedName>
</protein>
<geneLocation type="mitochondrion" evidence="1"/>
<name>A0A096Y6Q5_9EUKA</name>
<dbReference type="AlphaFoldDB" id="A0A096Y6Q5"/>
<sequence length="92" mass="10964">MLILITILILESVGTIRDFYKIYYPEFLVLAILFYYLTKHLLNDFIVFSLNIGQKTSKEINDMLPNFYSFVCNFTKTGHLYCKVKFFEKPLF</sequence>
<reference evidence="1" key="1">
    <citation type="journal article" date="2014" name="Genome Biol. Evol.">
        <title>The mitochondrial genomes of the glaucophytes Gloeochaete wittrockiana and Cyanoptyche gloeocystis: multilocus phylogenetics suggests a monophyletic archaeplastida.</title>
        <authorList>
            <person name="Jackson C."/>
            <person name="Reyes-Prieto A."/>
        </authorList>
    </citation>
    <scope>NUCLEOTIDE SEQUENCE</scope>
    <source>
        <strain evidence="1">SAG 46.84</strain>
    </source>
</reference>
<dbReference type="EMBL" id="KJ867410">
    <property type="protein sequence ID" value="AIM52011.1"/>
    <property type="molecule type" value="Genomic_DNA"/>
</dbReference>
<proteinExistence type="predicted"/>
<keyword evidence="1" id="KW-0496">Mitochondrion</keyword>
<reference evidence="1" key="2">
    <citation type="submission" date="2014-05" db="EMBL/GenBank/DDBJ databases">
        <authorList>
            <person name="Jackson C.J."/>
            <person name="Reyes-Prieto A."/>
        </authorList>
    </citation>
    <scope>NUCLEOTIDE SEQUENCE</scope>
    <source>
        <strain evidence="1">SAG 46.84</strain>
    </source>
</reference>
<gene>
    <name evidence="1" type="primary">orfA</name>
</gene>
<accession>A0A096Y6Q5</accession>